<feature type="compositionally biased region" description="Basic residues" evidence="1">
    <location>
        <begin position="433"/>
        <end position="443"/>
    </location>
</feature>
<name>A0A1W4WEA0_AGRPL</name>
<dbReference type="STRING" id="224129.A0A1W4WEA0"/>
<dbReference type="GeneID" id="108734982"/>
<evidence type="ECO:0000313" key="3">
    <source>
        <dbReference type="RefSeq" id="XP_018322264.1"/>
    </source>
</evidence>
<dbReference type="AlphaFoldDB" id="A0A1W4WEA0"/>
<gene>
    <name evidence="3" type="primary">LOC108734982</name>
</gene>
<feature type="region of interest" description="Disordered" evidence="1">
    <location>
        <begin position="296"/>
        <end position="443"/>
    </location>
</feature>
<dbReference type="InParanoid" id="A0A1W4WEA0"/>
<protein>
    <submittedName>
        <fullName evidence="3">U11/U12 small nuclear ribonucleoprotein 48 kDa protein-like</fullName>
    </submittedName>
</protein>
<feature type="compositionally biased region" description="Basic and acidic residues" evidence="1">
    <location>
        <begin position="368"/>
        <end position="392"/>
    </location>
</feature>
<proteinExistence type="predicted"/>
<feature type="compositionally biased region" description="Basic and acidic residues" evidence="1">
    <location>
        <begin position="319"/>
        <end position="339"/>
    </location>
</feature>
<feature type="compositionally biased region" description="Polar residues" evidence="1">
    <location>
        <begin position="297"/>
        <end position="306"/>
    </location>
</feature>
<feature type="compositionally biased region" description="Basic and acidic residues" evidence="1">
    <location>
        <begin position="347"/>
        <end position="361"/>
    </location>
</feature>
<dbReference type="RefSeq" id="XP_018322264.1">
    <property type="nucleotide sequence ID" value="XM_018466762.1"/>
</dbReference>
<dbReference type="KEGG" id="apln:108734982"/>
<keyword evidence="2" id="KW-1185">Reference proteome</keyword>
<evidence type="ECO:0000256" key="1">
    <source>
        <dbReference type="SAM" id="MobiDB-lite"/>
    </source>
</evidence>
<sequence length="443" mass="52714">MYYLRVLIYTRFFNNYCIIMDFNIQVRKKQLLNLEQFIFTSKDKVHSILDCLGWNVKEVLKEKTLVNCPLDLNHKIAEKNVSSHTETCYLKREGYALNENFLSEPLHDPQASLYIENGVKMAIFNEASQRIPNFRRGWNGRDRDPKTADRLMSTFSNDERTALYEYVISRTKGPIAPPEFNINEPNESVENKTLTEEELLIRKRDARRRRIKYKAVHTNKKSYKEVLREVIGSQMEMYKDWLQEGRIRGCRTPEGDPDDPDNQNNEQLSESNEHPVDGSSQDRSYASDVLYDYPCDNSLTSRGSNHSESSKGSKQRGSRKYDHERDEYRNSYKKKRDEYVPDGGCLKSRDGSYEKDHEYRSRSCSKISSDERKHDKYNNYSDEGKGYNEHHYEKYRHRHKEPYSHHNGRYDEKYERTRRHRSRSRSKYSSSSLKKHRYHSRNH</sequence>
<reference evidence="3" key="1">
    <citation type="submission" date="2025-08" db="UniProtKB">
        <authorList>
            <consortium name="RefSeq"/>
        </authorList>
    </citation>
    <scope>IDENTIFICATION</scope>
    <source>
        <tissue evidence="3">Entire body</tissue>
    </source>
</reference>
<dbReference type="OrthoDB" id="69229at2759"/>
<organism evidence="2 3">
    <name type="scientific">Agrilus planipennis</name>
    <name type="common">Emerald ash borer</name>
    <name type="synonym">Agrilus marcopoli</name>
    <dbReference type="NCBI Taxonomy" id="224129"/>
    <lineage>
        <taxon>Eukaryota</taxon>
        <taxon>Metazoa</taxon>
        <taxon>Ecdysozoa</taxon>
        <taxon>Arthropoda</taxon>
        <taxon>Hexapoda</taxon>
        <taxon>Insecta</taxon>
        <taxon>Pterygota</taxon>
        <taxon>Neoptera</taxon>
        <taxon>Endopterygota</taxon>
        <taxon>Coleoptera</taxon>
        <taxon>Polyphaga</taxon>
        <taxon>Elateriformia</taxon>
        <taxon>Buprestoidea</taxon>
        <taxon>Buprestidae</taxon>
        <taxon>Agrilinae</taxon>
        <taxon>Agrilus</taxon>
    </lineage>
</organism>
<evidence type="ECO:0000313" key="2">
    <source>
        <dbReference type="Proteomes" id="UP000192223"/>
    </source>
</evidence>
<feature type="compositionally biased region" description="Basic residues" evidence="1">
    <location>
        <begin position="416"/>
        <end position="426"/>
    </location>
</feature>
<dbReference type="Proteomes" id="UP000192223">
    <property type="component" value="Unplaced"/>
</dbReference>
<accession>A0A1W4WEA0</accession>
<feature type="compositionally biased region" description="Basic and acidic residues" evidence="1">
    <location>
        <begin position="401"/>
        <end position="415"/>
    </location>
</feature>
<feature type="region of interest" description="Disordered" evidence="1">
    <location>
        <begin position="248"/>
        <end position="283"/>
    </location>
</feature>